<dbReference type="AlphaFoldDB" id="A0A432MNC8"/>
<dbReference type="FunFam" id="1.20.1720.10:FF:000004">
    <property type="entry name" value="EmrB/QacA family drug resistance transporter"/>
    <property type="match status" value="1"/>
</dbReference>
<evidence type="ECO:0000256" key="1">
    <source>
        <dbReference type="ARBA" id="ARBA00004651"/>
    </source>
</evidence>
<dbReference type="OrthoDB" id="9816041at2"/>
<sequence length="534" mass="55357">MEGEAGSAEESAPSQDAEPIASPEAGPGAGSASDRRIITVALMLGMAVAAMEQTVVSPAMPTIIARLQGVEIYALVFSAYLLASTVTTPLYGKLADRHGRKRVLLFGLGLFGLGSILSGFSRSMPELIAMRTVQGLGAGAVAPIVLTILGDLYTLEERARVQGLFSGVWGVSSIAGPALGGALTDHLSWRWVFFVSVPFGLVAMLILALRVRETVAERESQPLDWRGAALLTGGTSALLLAVVGGEGRSWEGEAGLLALAVVLLALFFRQERRAADPVLPLDLLAQPSLAASIAGSFLIGGLLIAIDTYVHLFVQGVRGGSATSAGRAIMPLFASWSISVFIAAKVVPRWGFRRTAVIGSSFIAGGSLVLVVGAILPEWSRLAFLIGMGVIGFGMGPTSLSYILGVQNAVPWERRGAATGSVIFSRMIGGAVIVGLLGAALGHLLAWRLGGLSGVEIAAALRPETHDRLAPDQLLAVRSALGRSLRDVFLLVTGLAAIGVCCAWRLAGGRAVDRPDAPAVSAKDSDLLAATAET</sequence>
<dbReference type="InterPro" id="IPR036259">
    <property type="entry name" value="MFS_trans_sf"/>
</dbReference>
<dbReference type="GO" id="GO:0022857">
    <property type="term" value="F:transmembrane transporter activity"/>
    <property type="evidence" value="ECO:0007669"/>
    <property type="project" value="InterPro"/>
</dbReference>
<feature type="transmembrane region" description="Helical" evidence="8">
    <location>
        <begin position="133"/>
        <end position="152"/>
    </location>
</feature>
<dbReference type="RefSeq" id="WP_126724504.1">
    <property type="nucleotide sequence ID" value="NZ_RYZH01000009.1"/>
</dbReference>
<evidence type="ECO:0000313" key="11">
    <source>
        <dbReference type="Proteomes" id="UP000280296"/>
    </source>
</evidence>
<evidence type="ECO:0000256" key="5">
    <source>
        <dbReference type="ARBA" id="ARBA00022989"/>
    </source>
</evidence>
<protein>
    <submittedName>
        <fullName evidence="10">MFS transporter</fullName>
    </submittedName>
</protein>
<feature type="domain" description="Major facilitator superfamily (MFS) profile" evidence="9">
    <location>
        <begin position="38"/>
        <end position="511"/>
    </location>
</feature>
<feature type="region of interest" description="Disordered" evidence="7">
    <location>
        <begin position="1"/>
        <end position="32"/>
    </location>
</feature>
<proteinExistence type="predicted"/>
<feature type="transmembrane region" description="Helical" evidence="8">
    <location>
        <begin position="37"/>
        <end position="60"/>
    </location>
</feature>
<dbReference type="Proteomes" id="UP000280296">
    <property type="component" value="Unassembled WGS sequence"/>
</dbReference>
<dbReference type="InterPro" id="IPR020846">
    <property type="entry name" value="MFS_dom"/>
</dbReference>
<feature type="transmembrane region" description="Helical" evidence="8">
    <location>
        <begin position="382"/>
        <end position="406"/>
    </location>
</feature>
<evidence type="ECO:0000256" key="3">
    <source>
        <dbReference type="ARBA" id="ARBA00022475"/>
    </source>
</evidence>
<feature type="transmembrane region" description="Helical" evidence="8">
    <location>
        <begin position="324"/>
        <end position="344"/>
    </location>
</feature>
<dbReference type="Pfam" id="PF07690">
    <property type="entry name" value="MFS_1"/>
    <property type="match status" value="1"/>
</dbReference>
<dbReference type="PROSITE" id="PS50850">
    <property type="entry name" value="MFS"/>
    <property type="match status" value="1"/>
</dbReference>
<comment type="caution">
    <text evidence="10">The sequence shown here is derived from an EMBL/GenBank/DDBJ whole genome shotgun (WGS) entry which is preliminary data.</text>
</comment>
<reference evidence="10 11" key="1">
    <citation type="submission" date="2018-12" db="EMBL/GenBank/DDBJ databases">
        <authorList>
            <person name="Toschakov S.V."/>
        </authorList>
    </citation>
    <scope>NUCLEOTIDE SEQUENCE [LARGE SCALE GENOMIC DNA]</scope>
    <source>
        <strain evidence="10 11">GM2012</strain>
    </source>
</reference>
<organism evidence="10 11">
    <name type="scientific">Tautonia sociabilis</name>
    <dbReference type="NCBI Taxonomy" id="2080755"/>
    <lineage>
        <taxon>Bacteria</taxon>
        <taxon>Pseudomonadati</taxon>
        <taxon>Planctomycetota</taxon>
        <taxon>Planctomycetia</taxon>
        <taxon>Isosphaerales</taxon>
        <taxon>Isosphaeraceae</taxon>
        <taxon>Tautonia</taxon>
    </lineage>
</organism>
<reference evidence="10 11" key="2">
    <citation type="submission" date="2019-01" db="EMBL/GenBank/DDBJ databases">
        <title>Tautonia sociabilis, a novel thermotolerant planctomycete of Isosphaeraceae family, isolated from a 4000 m deep subterranean habitat.</title>
        <authorList>
            <person name="Kovaleva O.L."/>
            <person name="Elcheninov A.G."/>
            <person name="Van Heerden E."/>
            <person name="Toshchakov S.V."/>
            <person name="Novikov A."/>
            <person name="Bonch-Osmolovskaya E.A."/>
            <person name="Kublanov I.V."/>
        </authorList>
    </citation>
    <scope>NUCLEOTIDE SEQUENCE [LARGE SCALE GENOMIC DNA]</scope>
    <source>
        <strain evidence="10 11">GM2012</strain>
    </source>
</reference>
<evidence type="ECO:0000256" key="4">
    <source>
        <dbReference type="ARBA" id="ARBA00022692"/>
    </source>
</evidence>
<dbReference type="InterPro" id="IPR011701">
    <property type="entry name" value="MFS"/>
</dbReference>
<evidence type="ECO:0000259" key="9">
    <source>
        <dbReference type="PROSITE" id="PS50850"/>
    </source>
</evidence>
<dbReference type="EMBL" id="RYZH01000009">
    <property type="protein sequence ID" value="RUL88578.1"/>
    <property type="molecule type" value="Genomic_DNA"/>
</dbReference>
<keyword evidence="2" id="KW-0813">Transport</keyword>
<dbReference type="SUPFAM" id="SSF103473">
    <property type="entry name" value="MFS general substrate transporter"/>
    <property type="match status" value="1"/>
</dbReference>
<keyword evidence="4 8" id="KW-0812">Transmembrane</keyword>
<comment type="subcellular location">
    <subcellularLocation>
        <location evidence="1">Cell membrane</location>
        <topology evidence="1">Multi-pass membrane protein</topology>
    </subcellularLocation>
</comment>
<keyword evidence="6 8" id="KW-0472">Membrane</keyword>
<evidence type="ECO:0000313" key="10">
    <source>
        <dbReference type="EMBL" id="RUL88578.1"/>
    </source>
</evidence>
<keyword evidence="3" id="KW-1003">Cell membrane</keyword>
<name>A0A432MNC8_9BACT</name>
<gene>
    <name evidence="10" type="ORF">TsocGM_06555</name>
</gene>
<dbReference type="GO" id="GO:0005886">
    <property type="term" value="C:plasma membrane"/>
    <property type="evidence" value="ECO:0007669"/>
    <property type="project" value="UniProtKB-SubCell"/>
</dbReference>
<feature type="transmembrane region" description="Helical" evidence="8">
    <location>
        <begin position="427"/>
        <end position="446"/>
    </location>
</feature>
<accession>A0A432MNC8</accession>
<feature type="transmembrane region" description="Helical" evidence="8">
    <location>
        <begin position="356"/>
        <end position="376"/>
    </location>
</feature>
<evidence type="ECO:0000256" key="2">
    <source>
        <dbReference type="ARBA" id="ARBA00022448"/>
    </source>
</evidence>
<feature type="transmembrane region" description="Helical" evidence="8">
    <location>
        <begin position="250"/>
        <end position="268"/>
    </location>
</feature>
<feature type="transmembrane region" description="Helical" evidence="8">
    <location>
        <begin position="488"/>
        <end position="507"/>
    </location>
</feature>
<dbReference type="PANTHER" id="PTHR23501">
    <property type="entry name" value="MAJOR FACILITATOR SUPERFAMILY"/>
    <property type="match status" value="1"/>
</dbReference>
<feature type="transmembrane region" description="Helical" evidence="8">
    <location>
        <begin position="189"/>
        <end position="211"/>
    </location>
</feature>
<keyword evidence="5 8" id="KW-1133">Transmembrane helix</keyword>
<feature type="transmembrane region" description="Helical" evidence="8">
    <location>
        <begin position="164"/>
        <end position="183"/>
    </location>
</feature>
<feature type="transmembrane region" description="Helical" evidence="8">
    <location>
        <begin position="72"/>
        <end position="91"/>
    </location>
</feature>
<feature type="transmembrane region" description="Helical" evidence="8">
    <location>
        <begin position="103"/>
        <end position="121"/>
    </location>
</feature>
<keyword evidence="11" id="KW-1185">Reference proteome</keyword>
<evidence type="ECO:0000256" key="6">
    <source>
        <dbReference type="ARBA" id="ARBA00023136"/>
    </source>
</evidence>
<dbReference type="Gene3D" id="1.20.1250.20">
    <property type="entry name" value="MFS general substrate transporter like domains"/>
    <property type="match status" value="1"/>
</dbReference>
<evidence type="ECO:0000256" key="8">
    <source>
        <dbReference type="SAM" id="Phobius"/>
    </source>
</evidence>
<feature type="transmembrane region" description="Helical" evidence="8">
    <location>
        <begin position="289"/>
        <end position="312"/>
    </location>
</feature>
<feature type="transmembrane region" description="Helical" evidence="8">
    <location>
        <begin position="223"/>
        <end position="244"/>
    </location>
</feature>
<dbReference type="Gene3D" id="1.20.1720.10">
    <property type="entry name" value="Multidrug resistance protein D"/>
    <property type="match status" value="1"/>
</dbReference>
<evidence type="ECO:0000256" key="7">
    <source>
        <dbReference type="SAM" id="MobiDB-lite"/>
    </source>
</evidence>
<dbReference type="PANTHER" id="PTHR23501:SF191">
    <property type="entry name" value="VACUOLAR BASIC AMINO ACID TRANSPORTER 4"/>
    <property type="match status" value="1"/>
</dbReference>